<evidence type="ECO:0000313" key="1">
    <source>
        <dbReference type="EMBL" id="KRY88180.1"/>
    </source>
</evidence>
<sequence length="120" mass="13680">MFYPTIAACLYVQMNEEAMLSVIFIVESSKCCTLSVLITVSWAIQLGMMAAFDIAAPASIYLTSKAKAEGNVIQVNFTRHIALYISDLWMIGLKWINLIRLRTFHLHKRFSYLASLLNYH</sequence>
<dbReference type="AlphaFoldDB" id="A0A0V1FQ67"/>
<organism evidence="1 2">
    <name type="scientific">Trichinella pseudospiralis</name>
    <name type="common">Parasitic roundworm</name>
    <dbReference type="NCBI Taxonomy" id="6337"/>
    <lineage>
        <taxon>Eukaryota</taxon>
        <taxon>Metazoa</taxon>
        <taxon>Ecdysozoa</taxon>
        <taxon>Nematoda</taxon>
        <taxon>Enoplea</taxon>
        <taxon>Dorylaimia</taxon>
        <taxon>Trichinellida</taxon>
        <taxon>Trichinellidae</taxon>
        <taxon>Trichinella</taxon>
    </lineage>
</organism>
<protein>
    <submittedName>
        <fullName evidence="1">Uncharacterized protein</fullName>
    </submittedName>
</protein>
<dbReference type="OrthoDB" id="10615745at2759"/>
<dbReference type="Proteomes" id="UP000054995">
    <property type="component" value="Unassembled WGS sequence"/>
</dbReference>
<evidence type="ECO:0000313" key="2">
    <source>
        <dbReference type="Proteomes" id="UP000054995"/>
    </source>
</evidence>
<keyword evidence="2" id="KW-1185">Reference proteome</keyword>
<accession>A0A0V1FQ67</accession>
<reference evidence="1 2" key="1">
    <citation type="submission" date="2015-01" db="EMBL/GenBank/DDBJ databases">
        <title>Evolution of Trichinella species and genotypes.</title>
        <authorList>
            <person name="Korhonen P.K."/>
            <person name="Edoardo P."/>
            <person name="Giuseppe L.R."/>
            <person name="Gasser R.B."/>
        </authorList>
    </citation>
    <scope>NUCLEOTIDE SEQUENCE [LARGE SCALE GENOMIC DNA]</scope>
    <source>
        <strain evidence="1">ISS470</strain>
    </source>
</reference>
<gene>
    <name evidence="1" type="ORF">T4D_3421</name>
</gene>
<name>A0A0V1FQ67_TRIPS</name>
<proteinExistence type="predicted"/>
<comment type="caution">
    <text evidence="1">The sequence shown here is derived from an EMBL/GenBank/DDBJ whole genome shotgun (WGS) entry which is preliminary data.</text>
</comment>
<dbReference type="EMBL" id="JYDT01000045">
    <property type="protein sequence ID" value="KRY88180.1"/>
    <property type="molecule type" value="Genomic_DNA"/>
</dbReference>